<sequence length="323" mass="37707">MGSIEENIKNQMKNTLKETNFPSLGELYRGKVRDNYIREDQRIIIATDRLSAFDRVITTIPFKGQLLNQISSFWFEKTKNIVKNHIIDVPDPNVAIVHQCQTLPVEIIARAYITGTAWRKYLKGETISGLKLPSGLKKNQQLEEILITPSTKAKSGHDIYIAKEQIINENIVEKEIYEEMEQAALDLFKFGQKYCKQKGLIMVDTKYEFGLLDGELIVIDEIHTQDSSRFWMLESYEELFEKNEEPEILDKEIFREWLMNTYPEIFPNIKPDEPIPPISEDIKIELAKRYIKSFEKITGKEFKGEIIDVNHRILENLKEANYL</sequence>
<accession>A0A0F9HHQ6</accession>
<dbReference type="Gene3D" id="3.30.200.20">
    <property type="entry name" value="Phosphorylase Kinase, domain 1"/>
    <property type="match status" value="1"/>
</dbReference>
<dbReference type="UniPathway" id="UPA00074">
    <property type="reaction ID" value="UER00131"/>
</dbReference>
<evidence type="ECO:0000256" key="4">
    <source>
        <dbReference type="ARBA" id="ARBA00022741"/>
    </source>
</evidence>
<evidence type="ECO:0000256" key="1">
    <source>
        <dbReference type="ARBA" id="ARBA00004672"/>
    </source>
</evidence>
<dbReference type="PANTHER" id="PTHR43700:SF1">
    <property type="entry name" value="PHOSPHORIBOSYLAMINOIMIDAZOLE-SUCCINOCARBOXAMIDE SYNTHASE"/>
    <property type="match status" value="1"/>
</dbReference>
<reference evidence="8" key="1">
    <citation type="journal article" date="2015" name="Nature">
        <title>Complex archaea that bridge the gap between prokaryotes and eukaryotes.</title>
        <authorList>
            <person name="Spang A."/>
            <person name="Saw J.H."/>
            <person name="Jorgensen S.L."/>
            <person name="Zaremba-Niedzwiedzka K."/>
            <person name="Martijn J."/>
            <person name="Lind A.E."/>
            <person name="van Eijk R."/>
            <person name="Schleper C."/>
            <person name="Guy L."/>
            <person name="Ettema T.J."/>
        </authorList>
    </citation>
    <scope>NUCLEOTIDE SEQUENCE</scope>
</reference>
<dbReference type="EC" id="6.3.2.6" evidence="2"/>
<dbReference type="SUPFAM" id="SSF56104">
    <property type="entry name" value="SAICAR synthase-like"/>
    <property type="match status" value="1"/>
</dbReference>
<name>A0A0F9HHQ6_9ZZZZ</name>
<evidence type="ECO:0000256" key="6">
    <source>
        <dbReference type="ARBA" id="ARBA00022840"/>
    </source>
</evidence>
<dbReference type="Gene3D" id="3.30.470.20">
    <property type="entry name" value="ATP-grasp fold, B domain"/>
    <property type="match status" value="1"/>
</dbReference>
<dbReference type="GO" id="GO:0005524">
    <property type="term" value="F:ATP binding"/>
    <property type="evidence" value="ECO:0007669"/>
    <property type="project" value="UniProtKB-KW"/>
</dbReference>
<dbReference type="GO" id="GO:0004639">
    <property type="term" value="F:phosphoribosylaminoimidazolesuccinocarboxamide synthase activity"/>
    <property type="evidence" value="ECO:0007669"/>
    <property type="project" value="UniProtKB-EC"/>
</dbReference>
<dbReference type="InterPro" id="IPR028923">
    <property type="entry name" value="SAICAR_synt/ADE2_N"/>
</dbReference>
<comment type="caution">
    <text evidence="8">The sequence shown here is derived from an EMBL/GenBank/DDBJ whole genome shotgun (WGS) entry which is preliminary data.</text>
</comment>
<feature type="domain" description="SAICAR synthetase/ADE2 N-terminal" evidence="7">
    <location>
        <begin position="27"/>
        <end position="260"/>
    </location>
</feature>
<dbReference type="CDD" id="cd01414">
    <property type="entry name" value="SAICAR_synt_Sc"/>
    <property type="match status" value="1"/>
</dbReference>
<dbReference type="NCBIfam" id="NF009251">
    <property type="entry name" value="PRK12607.1"/>
    <property type="match status" value="1"/>
</dbReference>
<keyword evidence="3" id="KW-0436">Ligase</keyword>
<dbReference type="HAMAP" id="MF_00137">
    <property type="entry name" value="SAICAR_synth"/>
    <property type="match status" value="1"/>
</dbReference>
<dbReference type="EMBL" id="LAZR01016865">
    <property type="protein sequence ID" value="KKM02682.1"/>
    <property type="molecule type" value="Genomic_DNA"/>
</dbReference>
<keyword evidence="5" id="KW-0658">Purine biosynthesis</keyword>
<dbReference type="GO" id="GO:0006189">
    <property type="term" value="P:'de novo' IMP biosynthetic process"/>
    <property type="evidence" value="ECO:0007669"/>
    <property type="project" value="UniProtKB-UniPathway"/>
</dbReference>
<evidence type="ECO:0000256" key="2">
    <source>
        <dbReference type="ARBA" id="ARBA00012217"/>
    </source>
</evidence>
<comment type="pathway">
    <text evidence="1">Purine metabolism; IMP biosynthesis via de novo pathway; 5-amino-1-(5-phospho-D-ribosyl)imidazole-4-carboxamide from 5-amino-1-(5-phospho-D-ribosyl)imidazole-4-carboxylate: step 1/2.</text>
</comment>
<evidence type="ECO:0000256" key="3">
    <source>
        <dbReference type="ARBA" id="ARBA00022598"/>
    </source>
</evidence>
<organism evidence="8">
    <name type="scientific">marine sediment metagenome</name>
    <dbReference type="NCBI Taxonomy" id="412755"/>
    <lineage>
        <taxon>unclassified sequences</taxon>
        <taxon>metagenomes</taxon>
        <taxon>ecological metagenomes</taxon>
    </lineage>
</organism>
<evidence type="ECO:0000259" key="7">
    <source>
        <dbReference type="Pfam" id="PF01259"/>
    </source>
</evidence>
<evidence type="ECO:0000313" key="8">
    <source>
        <dbReference type="EMBL" id="KKM02682.1"/>
    </source>
</evidence>
<dbReference type="Pfam" id="PF01259">
    <property type="entry name" value="SAICAR_synt"/>
    <property type="match status" value="1"/>
</dbReference>
<protein>
    <recommendedName>
        <fullName evidence="2">phosphoribosylaminoimidazolesuccinocarboxamide synthase</fullName>
        <ecNumber evidence="2">6.3.2.6</ecNumber>
    </recommendedName>
</protein>
<dbReference type="GO" id="GO:0005737">
    <property type="term" value="C:cytoplasm"/>
    <property type="evidence" value="ECO:0007669"/>
    <property type="project" value="TreeGrafter"/>
</dbReference>
<keyword evidence="4" id="KW-0547">Nucleotide-binding</keyword>
<evidence type="ECO:0000256" key="5">
    <source>
        <dbReference type="ARBA" id="ARBA00022755"/>
    </source>
</evidence>
<dbReference type="AlphaFoldDB" id="A0A0F9HHQ6"/>
<proteinExistence type="inferred from homology"/>
<gene>
    <name evidence="8" type="ORF">LCGC14_1781980</name>
</gene>
<keyword evidence="6" id="KW-0067">ATP-binding</keyword>
<dbReference type="PANTHER" id="PTHR43700">
    <property type="entry name" value="PHOSPHORIBOSYLAMINOIMIDAZOLE-SUCCINOCARBOXAMIDE SYNTHASE"/>
    <property type="match status" value="1"/>
</dbReference>